<feature type="transmembrane region" description="Helical" evidence="1">
    <location>
        <begin position="9"/>
        <end position="27"/>
    </location>
</feature>
<dbReference type="Proteomes" id="UP001596282">
    <property type="component" value="Unassembled WGS sequence"/>
</dbReference>
<gene>
    <name evidence="2" type="ORF">ACFP5Y_13535</name>
</gene>
<keyword evidence="1" id="KW-1133">Transmembrane helix</keyword>
<dbReference type="RefSeq" id="WP_137627499.1">
    <property type="nucleotide sequence ID" value="NZ_BJDJ01000002.1"/>
</dbReference>
<feature type="transmembrane region" description="Helical" evidence="1">
    <location>
        <begin position="72"/>
        <end position="93"/>
    </location>
</feature>
<organism evidence="2 3">
    <name type="scientific">Lactiplantibacillus daowaiensis</name>
    <dbReference type="NCBI Taxonomy" id="2559918"/>
    <lineage>
        <taxon>Bacteria</taxon>
        <taxon>Bacillati</taxon>
        <taxon>Bacillota</taxon>
        <taxon>Bacilli</taxon>
        <taxon>Lactobacillales</taxon>
        <taxon>Lactobacillaceae</taxon>
        <taxon>Lactiplantibacillus</taxon>
    </lineage>
</organism>
<keyword evidence="1" id="KW-0812">Transmembrane</keyword>
<accession>A0ABW1S315</accession>
<dbReference type="Pfam" id="PF13630">
    <property type="entry name" value="SdpI"/>
    <property type="match status" value="1"/>
</dbReference>
<feature type="transmembrane region" description="Helical" evidence="1">
    <location>
        <begin position="39"/>
        <end position="60"/>
    </location>
</feature>
<evidence type="ECO:0000313" key="3">
    <source>
        <dbReference type="Proteomes" id="UP001596282"/>
    </source>
</evidence>
<proteinExistence type="predicted"/>
<comment type="caution">
    <text evidence="2">The sequence shown here is derived from an EMBL/GenBank/DDBJ whole genome shotgun (WGS) entry which is preliminary data.</text>
</comment>
<protein>
    <submittedName>
        <fullName evidence="2">SdpI family protein</fullName>
    </submittedName>
</protein>
<feature type="transmembrane region" description="Helical" evidence="1">
    <location>
        <begin position="140"/>
        <end position="161"/>
    </location>
</feature>
<evidence type="ECO:0000256" key="1">
    <source>
        <dbReference type="SAM" id="Phobius"/>
    </source>
</evidence>
<reference evidence="3" key="1">
    <citation type="journal article" date="2019" name="Int. J. Syst. Evol. Microbiol.">
        <title>The Global Catalogue of Microorganisms (GCM) 10K type strain sequencing project: providing services to taxonomists for standard genome sequencing and annotation.</title>
        <authorList>
            <consortium name="The Broad Institute Genomics Platform"/>
            <consortium name="The Broad Institute Genome Sequencing Center for Infectious Disease"/>
            <person name="Wu L."/>
            <person name="Ma J."/>
        </authorList>
    </citation>
    <scope>NUCLEOTIDE SEQUENCE [LARGE SCALE GENOMIC DNA]</scope>
    <source>
        <strain evidence="3">CCM 8933</strain>
    </source>
</reference>
<dbReference type="EMBL" id="JBHSSC010000044">
    <property type="protein sequence ID" value="MFC6182253.1"/>
    <property type="molecule type" value="Genomic_DNA"/>
</dbReference>
<feature type="transmembrane region" description="Helical" evidence="1">
    <location>
        <begin position="99"/>
        <end position="119"/>
    </location>
</feature>
<name>A0ABW1S315_9LACO</name>
<keyword evidence="3" id="KW-1185">Reference proteome</keyword>
<keyword evidence="1" id="KW-0472">Membrane</keyword>
<feature type="transmembrane region" description="Helical" evidence="1">
    <location>
        <begin position="167"/>
        <end position="189"/>
    </location>
</feature>
<sequence>MSKIEKRRWQALGLSCLNVILLIWLWVPSHGHWPQLNLTLTTLTTVTVVYLVSLVAPFLLATTYHWTAWQVAAHWALAWFSYNLLAVIWPFLLKTVDKPLVGIGALFSFFGLLCVDAPPNHVLGFRIGWTYRSPIIWRKTNALGGWLLFVTGGLLVVFSAWRSSLIPVLLTGMILISGVIPIGYAYWLAHRPNHLV</sequence>
<evidence type="ECO:0000313" key="2">
    <source>
        <dbReference type="EMBL" id="MFC6182253.1"/>
    </source>
</evidence>
<dbReference type="InterPro" id="IPR025962">
    <property type="entry name" value="SdpI/YhfL"/>
</dbReference>